<accession>A0AAU7JF42</accession>
<name>A0AAU7JF42_9HYPH</name>
<evidence type="ECO:0000256" key="1">
    <source>
        <dbReference type="SAM" id="SignalP"/>
    </source>
</evidence>
<evidence type="ECO:0000313" key="2">
    <source>
        <dbReference type="EMBL" id="XBO38940.1"/>
    </source>
</evidence>
<reference evidence="2" key="1">
    <citation type="submission" date="2024-05" db="EMBL/GenBank/DDBJ databases">
        <authorList>
            <person name="Kim S."/>
            <person name="Heo J."/>
            <person name="Choi H."/>
            <person name="Choi Y."/>
            <person name="Kwon S.-W."/>
            <person name="Kim Y."/>
        </authorList>
    </citation>
    <scope>NUCLEOTIDE SEQUENCE</scope>
    <source>
        <strain evidence="2">KACC 23698</strain>
    </source>
</reference>
<organism evidence="2">
    <name type="scientific">Alsobacter sp. KACC 23698</name>
    <dbReference type="NCBI Taxonomy" id="3149229"/>
    <lineage>
        <taxon>Bacteria</taxon>
        <taxon>Pseudomonadati</taxon>
        <taxon>Pseudomonadota</taxon>
        <taxon>Alphaproteobacteria</taxon>
        <taxon>Hyphomicrobiales</taxon>
        <taxon>Alsobacteraceae</taxon>
        <taxon>Alsobacter</taxon>
    </lineage>
</organism>
<feature type="chain" id="PRO_5043358203" evidence="1">
    <location>
        <begin position="21"/>
        <end position="145"/>
    </location>
</feature>
<keyword evidence="1" id="KW-0732">Signal</keyword>
<dbReference type="AlphaFoldDB" id="A0AAU7JF42"/>
<dbReference type="RefSeq" id="WP_406855778.1">
    <property type="nucleotide sequence ID" value="NZ_CP157484.1"/>
</dbReference>
<sequence length="145" mass="15837">MRLLVVLPILFYVAAPDAKAQVLAEQRVETQLEVGVVATDIVISQKRERIVLAVAAGGPFPLVEKEVDITAGGCREVFYAFPPYPQFSVQLTACTTPPMCRDEQQYLGLRADYLVVAAKGAPLHSQKVKDAIVRSVRPSLTKLPC</sequence>
<feature type="signal peptide" evidence="1">
    <location>
        <begin position="1"/>
        <end position="20"/>
    </location>
</feature>
<protein>
    <submittedName>
        <fullName evidence="2">Uncharacterized protein</fullName>
    </submittedName>
</protein>
<dbReference type="EMBL" id="CP157484">
    <property type="protein sequence ID" value="XBO38940.1"/>
    <property type="molecule type" value="Genomic_DNA"/>
</dbReference>
<gene>
    <name evidence="2" type="ORF">ABEG18_25210</name>
</gene>
<proteinExistence type="predicted"/>